<feature type="non-terminal residue" evidence="11">
    <location>
        <position position="424"/>
    </location>
</feature>
<feature type="transmembrane region" description="Helical" evidence="9">
    <location>
        <begin position="247"/>
        <end position="267"/>
    </location>
</feature>
<feature type="transmembrane region" description="Helical" evidence="9">
    <location>
        <begin position="108"/>
        <end position="126"/>
    </location>
</feature>
<feature type="transmembrane region" description="Helical" evidence="9">
    <location>
        <begin position="138"/>
        <end position="166"/>
    </location>
</feature>
<keyword evidence="8 9" id="KW-0472">Membrane</keyword>
<dbReference type="InterPro" id="IPR006667">
    <property type="entry name" value="SLC41_membr_dom"/>
</dbReference>
<name>A0A1Y3BBD3_EURMA</name>
<dbReference type="SUPFAM" id="SSF161093">
    <property type="entry name" value="MgtE membrane domain-like"/>
    <property type="match status" value="2"/>
</dbReference>
<reference evidence="11 12" key="1">
    <citation type="submission" date="2017-03" db="EMBL/GenBank/DDBJ databases">
        <title>Genome Survey of Euroglyphus maynei.</title>
        <authorList>
            <person name="Arlian L.G."/>
            <person name="Morgan M.S."/>
            <person name="Rider S.D."/>
        </authorList>
    </citation>
    <scope>NUCLEOTIDE SEQUENCE [LARGE SCALE GENOMIC DNA]</scope>
    <source>
        <strain evidence="11">Arlian Lab</strain>
        <tissue evidence="11">Whole body</tissue>
    </source>
</reference>
<dbReference type="GO" id="GO:0005886">
    <property type="term" value="C:plasma membrane"/>
    <property type="evidence" value="ECO:0007669"/>
    <property type="project" value="TreeGrafter"/>
</dbReference>
<feature type="domain" description="SLC41A/MgtE integral membrane" evidence="10">
    <location>
        <begin position="60"/>
        <end position="199"/>
    </location>
</feature>
<feature type="transmembrane region" description="Helical" evidence="9">
    <location>
        <begin position="49"/>
        <end position="70"/>
    </location>
</feature>
<keyword evidence="12" id="KW-1185">Reference proteome</keyword>
<organism evidence="11 12">
    <name type="scientific">Euroglyphus maynei</name>
    <name type="common">Mayne's house dust mite</name>
    <dbReference type="NCBI Taxonomy" id="6958"/>
    <lineage>
        <taxon>Eukaryota</taxon>
        <taxon>Metazoa</taxon>
        <taxon>Ecdysozoa</taxon>
        <taxon>Arthropoda</taxon>
        <taxon>Chelicerata</taxon>
        <taxon>Arachnida</taxon>
        <taxon>Acari</taxon>
        <taxon>Acariformes</taxon>
        <taxon>Sarcoptiformes</taxon>
        <taxon>Astigmata</taxon>
        <taxon>Psoroptidia</taxon>
        <taxon>Analgoidea</taxon>
        <taxon>Pyroglyphidae</taxon>
        <taxon>Pyroglyphinae</taxon>
        <taxon>Euroglyphus</taxon>
    </lineage>
</organism>
<dbReference type="Gene3D" id="1.10.357.20">
    <property type="entry name" value="SLC41 divalent cation transporters, integral membrane domain"/>
    <property type="match status" value="2"/>
</dbReference>
<dbReference type="PANTHER" id="PTHR16228">
    <property type="entry name" value="DIVALENT CATION TRANSPORTER SOLUTE CARRIER FAMILY 41"/>
    <property type="match status" value="1"/>
</dbReference>
<keyword evidence="6 9" id="KW-1133">Transmembrane helix</keyword>
<comment type="caution">
    <text evidence="11">The sequence shown here is derived from an EMBL/GenBank/DDBJ whole genome shotgun (WGS) entry which is preliminary data.</text>
</comment>
<evidence type="ECO:0000313" key="11">
    <source>
        <dbReference type="EMBL" id="OTF78200.1"/>
    </source>
</evidence>
<protein>
    <recommendedName>
        <fullName evidence="10">SLC41A/MgtE integral membrane domain-containing protein</fullName>
    </recommendedName>
</protein>
<feature type="transmembrane region" description="Helical" evidence="9">
    <location>
        <begin position="333"/>
        <end position="355"/>
    </location>
</feature>
<dbReference type="FunFam" id="1.10.357.20:FF:000001">
    <property type="entry name" value="Solute carrier family 41 member 2"/>
    <property type="match status" value="1"/>
</dbReference>
<dbReference type="OrthoDB" id="5791097at2759"/>
<evidence type="ECO:0000256" key="5">
    <source>
        <dbReference type="ARBA" id="ARBA00022842"/>
    </source>
</evidence>
<keyword evidence="3" id="KW-0813">Transport</keyword>
<feature type="transmembrane region" description="Helical" evidence="9">
    <location>
        <begin position="367"/>
        <end position="390"/>
    </location>
</feature>
<evidence type="ECO:0000256" key="6">
    <source>
        <dbReference type="ARBA" id="ARBA00022989"/>
    </source>
</evidence>
<evidence type="ECO:0000259" key="10">
    <source>
        <dbReference type="Pfam" id="PF01769"/>
    </source>
</evidence>
<dbReference type="PANTHER" id="PTHR16228:SF21">
    <property type="entry name" value="SLC41A_MGTE INTEGRAL MEMBRANE DOMAIN-CONTAINING PROTEIN"/>
    <property type="match status" value="1"/>
</dbReference>
<keyword evidence="7" id="KW-0406">Ion transport</keyword>
<evidence type="ECO:0000256" key="8">
    <source>
        <dbReference type="ARBA" id="ARBA00023136"/>
    </source>
</evidence>
<feature type="domain" description="SLC41A/MgtE integral membrane" evidence="10">
    <location>
        <begin position="282"/>
        <end position="423"/>
    </location>
</feature>
<evidence type="ECO:0000256" key="2">
    <source>
        <dbReference type="ARBA" id="ARBA00009749"/>
    </source>
</evidence>
<keyword evidence="4 9" id="KW-0812">Transmembrane</keyword>
<dbReference type="GO" id="GO:0008324">
    <property type="term" value="F:monoatomic cation transmembrane transporter activity"/>
    <property type="evidence" value="ECO:0007669"/>
    <property type="project" value="InterPro"/>
</dbReference>
<evidence type="ECO:0000256" key="4">
    <source>
        <dbReference type="ARBA" id="ARBA00022692"/>
    </source>
</evidence>
<sequence>MIENNNEAQLYEEQNSWTVFRQMIIPFFLSGVGCGAAGIVLNHVAEWPVFIYMPQISIMVPAFIGMIGNIETTLASRLSTTANLGRMDDWKNVGNVVVGNFMVVECQASMMALFAALMALIISTVREATRDKITLETAFILCAGSVASSILANTLIASVVTILVIIGRRLHINPGLVSNNISAPVAACMGDASTVAILANVNSWLYGQNRTSQLYISAIILAFTLFIMAPAFIILARRNQCTRSVIYSGWIPLLAAILLCKPAGLVMEISMEQWPVISTFFPLIDGVGAQVAGLQTSRISTFLHATATNERKQTGWFSGPLQVFLSNEIHSKLARMLVMITPASHLLFLAIIYGIQRALNEPSFHWTASFVLTYLIAVFLQIIILLYLSYLAVFWTWHHGINPDNSVMPLATTLSDSLGICFFT</sequence>
<accession>A0A1Y3BBD3</accession>
<evidence type="ECO:0000313" key="12">
    <source>
        <dbReference type="Proteomes" id="UP000194236"/>
    </source>
</evidence>
<evidence type="ECO:0000256" key="3">
    <source>
        <dbReference type="ARBA" id="ARBA00022448"/>
    </source>
</evidence>
<evidence type="ECO:0000256" key="1">
    <source>
        <dbReference type="ARBA" id="ARBA00004141"/>
    </source>
</evidence>
<dbReference type="InterPro" id="IPR045349">
    <property type="entry name" value="SLC41A1-3"/>
</dbReference>
<dbReference type="Pfam" id="PF01769">
    <property type="entry name" value="MgtE"/>
    <property type="match status" value="2"/>
</dbReference>
<dbReference type="AlphaFoldDB" id="A0A1Y3BBD3"/>
<comment type="similarity">
    <text evidence="2">Belongs to the SLC41A transporter family.</text>
</comment>
<dbReference type="EMBL" id="MUJZ01028980">
    <property type="protein sequence ID" value="OTF78200.1"/>
    <property type="molecule type" value="Genomic_DNA"/>
</dbReference>
<dbReference type="InterPro" id="IPR036739">
    <property type="entry name" value="SLC41_membr_dom_sf"/>
</dbReference>
<evidence type="ECO:0000256" key="9">
    <source>
        <dbReference type="SAM" id="Phobius"/>
    </source>
</evidence>
<proteinExistence type="inferred from homology"/>
<evidence type="ECO:0000256" key="7">
    <source>
        <dbReference type="ARBA" id="ARBA00023065"/>
    </source>
</evidence>
<feature type="transmembrane region" description="Helical" evidence="9">
    <location>
        <begin position="214"/>
        <end position="235"/>
    </location>
</feature>
<feature type="transmembrane region" description="Helical" evidence="9">
    <location>
        <begin position="20"/>
        <end position="42"/>
    </location>
</feature>
<comment type="subcellular location">
    <subcellularLocation>
        <location evidence="1">Membrane</location>
        <topology evidence="1">Multi-pass membrane protein</topology>
    </subcellularLocation>
</comment>
<dbReference type="Proteomes" id="UP000194236">
    <property type="component" value="Unassembled WGS sequence"/>
</dbReference>
<gene>
    <name evidence="11" type="ORF">BLA29_004195</name>
</gene>
<keyword evidence="5" id="KW-0460">Magnesium</keyword>